<protein>
    <submittedName>
        <fullName evidence="2">Uncharacterized protein</fullName>
    </submittedName>
</protein>
<organism evidence="2 3">
    <name type="scientific">Colletotrichum higginsianum (strain IMI 349063)</name>
    <name type="common">Crucifer anthracnose fungus</name>
    <dbReference type="NCBI Taxonomy" id="759273"/>
    <lineage>
        <taxon>Eukaryota</taxon>
        <taxon>Fungi</taxon>
        <taxon>Dikarya</taxon>
        <taxon>Ascomycota</taxon>
        <taxon>Pezizomycotina</taxon>
        <taxon>Sordariomycetes</taxon>
        <taxon>Hypocreomycetidae</taxon>
        <taxon>Glomerellales</taxon>
        <taxon>Glomerellaceae</taxon>
        <taxon>Colletotrichum</taxon>
        <taxon>Colletotrichum destructivum species complex</taxon>
    </lineage>
</organism>
<dbReference type="AlphaFoldDB" id="H1VWE3"/>
<evidence type="ECO:0000256" key="1">
    <source>
        <dbReference type="SAM" id="MobiDB-lite"/>
    </source>
</evidence>
<evidence type="ECO:0000313" key="2">
    <source>
        <dbReference type="EMBL" id="CCF44555.1"/>
    </source>
</evidence>
<dbReference type="EMBL" id="CACQ02006985">
    <property type="protein sequence ID" value="CCF44555.1"/>
    <property type="molecule type" value="Genomic_DNA"/>
</dbReference>
<gene>
    <name evidence="2" type="ORF">CH063_13912</name>
</gene>
<feature type="non-terminal residue" evidence="2">
    <location>
        <position position="1"/>
    </location>
</feature>
<feature type="compositionally biased region" description="Low complexity" evidence="1">
    <location>
        <begin position="49"/>
        <end position="59"/>
    </location>
</feature>
<reference evidence="3" key="1">
    <citation type="journal article" date="2012" name="Nat. Genet.">
        <title>Lifestyle transitions in plant pathogenic Colletotrichum fungi deciphered by genome and transcriptome analyses.</title>
        <authorList>
            <person name="O'Connell R.J."/>
            <person name="Thon M.R."/>
            <person name="Hacquard S."/>
            <person name="Amyotte S.G."/>
            <person name="Kleemann J."/>
            <person name="Torres M.F."/>
            <person name="Damm U."/>
            <person name="Buiate E.A."/>
            <person name="Epstein L."/>
            <person name="Alkan N."/>
            <person name="Altmueller J."/>
            <person name="Alvarado-Balderrama L."/>
            <person name="Bauser C.A."/>
            <person name="Becker C."/>
            <person name="Birren B.W."/>
            <person name="Chen Z."/>
            <person name="Choi J."/>
            <person name="Crouch J.A."/>
            <person name="Duvick J.P."/>
            <person name="Farman M.A."/>
            <person name="Gan P."/>
            <person name="Heiman D."/>
            <person name="Henrissat B."/>
            <person name="Howard R.J."/>
            <person name="Kabbage M."/>
            <person name="Koch C."/>
            <person name="Kracher B."/>
            <person name="Kubo Y."/>
            <person name="Law A.D."/>
            <person name="Lebrun M.-H."/>
            <person name="Lee Y.-H."/>
            <person name="Miyara I."/>
            <person name="Moore N."/>
            <person name="Neumann U."/>
            <person name="Nordstroem K."/>
            <person name="Panaccione D.G."/>
            <person name="Panstruga R."/>
            <person name="Place M."/>
            <person name="Proctor R.H."/>
            <person name="Prusky D."/>
            <person name="Rech G."/>
            <person name="Reinhardt R."/>
            <person name="Rollins J.A."/>
            <person name="Rounsley S."/>
            <person name="Schardl C.L."/>
            <person name="Schwartz D.C."/>
            <person name="Shenoy N."/>
            <person name="Shirasu K."/>
            <person name="Sikhakolli U.R."/>
            <person name="Stueber K."/>
            <person name="Sukno S.A."/>
            <person name="Sweigard J.A."/>
            <person name="Takano Y."/>
            <person name="Takahara H."/>
            <person name="Trail F."/>
            <person name="van der Does H.C."/>
            <person name="Voll L.M."/>
            <person name="Will I."/>
            <person name="Young S."/>
            <person name="Zeng Q."/>
            <person name="Zhang J."/>
            <person name="Zhou S."/>
            <person name="Dickman M.B."/>
            <person name="Schulze-Lefert P."/>
            <person name="Ver Loren van Themaat E."/>
            <person name="Ma L.-J."/>
            <person name="Vaillancourt L.J."/>
        </authorList>
    </citation>
    <scope>NUCLEOTIDE SEQUENCE [LARGE SCALE GENOMIC DNA]</scope>
    <source>
        <strain evidence="3">IMI 349063</strain>
    </source>
</reference>
<feature type="region of interest" description="Disordered" evidence="1">
    <location>
        <begin position="37"/>
        <end position="59"/>
    </location>
</feature>
<sequence length="74" mass="7749">KGQAEHIITFSLPCQCGEGGLRTQDCQSQYPALGACASDAPPSRGGGSSRISRSGPSQGQRVSDWWLAMLGLVK</sequence>
<dbReference type="Proteomes" id="UP000007174">
    <property type="component" value="Unassembled WGS sequence"/>
</dbReference>
<name>H1VWE3_COLHI</name>
<proteinExistence type="predicted"/>
<accession>H1VWE3</accession>
<dbReference type="HOGENOM" id="CLU_2694448_0_0_1"/>
<evidence type="ECO:0000313" key="3">
    <source>
        <dbReference type="Proteomes" id="UP000007174"/>
    </source>
</evidence>